<keyword evidence="2" id="KW-0472">Membrane</keyword>
<keyword evidence="2" id="KW-0812">Transmembrane</keyword>
<proteinExistence type="predicted"/>
<sequence length="155" mass="16427">MTHYPGPQPTVPMTYPPTPGPPTPRPAIGHPPSAYRPLPPPPRRASRRTALALGVSAVALLLIAGLFTALYVMASGEHDDTAATLADRRAELSGVTEQLTNADRLVDAGTGRNADLDDTRTELAACVEAVRSLLWDDLDDAGQDAALDEMFALCQ</sequence>
<evidence type="ECO:0000313" key="3">
    <source>
        <dbReference type="EMBL" id="OLF12025.1"/>
    </source>
</evidence>
<feature type="compositionally biased region" description="Pro residues" evidence="1">
    <location>
        <begin position="1"/>
        <end position="25"/>
    </location>
</feature>
<name>A0A7Z1AZI4_9PSEU</name>
<dbReference type="Proteomes" id="UP000185696">
    <property type="component" value="Unassembled WGS sequence"/>
</dbReference>
<feature type="compositionally biased region" description="Low complexity" evidence="1">
    <location>
        <begin position="26"/>
        <end position="36"/>
    </location>
</feature>
<keyword evidence="4" id="KW-1185">Reference proteome</keyword>
<protein>
    <submittedName>
        <fullName evidence="3">Uncharacterized protein</fullName>
    </submittedName>
</protein>
<feature type="region of interest" description="Disordered" evidence="1">
    <location>
        <begin position="1"/>
        <end position="45"/>
    </location>
</feature>
<evidence type="ECO:0000256" key="1">
    <source>
        <dbReference type="SAM" id="MobiDB-lite"/>
    </source>
</evidence>
<comment type="caution">
    <text evidence="3">The sequence shown here is derived from an EMBL/GenBank/DDBJ whole genome shotgun (WGS) entry which is preliminary data.</text>
</comment>
<evidence type="ECO:0000313" key="4">
    <source>
        <dbReference type="Proteomes" id="UP000185696"/>
    </source>
</evidence>
<organism evidence="3 4">
    <name type="scientific">Actinophytocola xinjiangensis</name>
    <dbReference type="NCBI Taxonomy" id="485602"/>
    <lineage>
        <taxon>Bacteria</taxon>
        <taxon>Bacillati</taxon>
        <taxon>Actinomycetota</taxon>
        <taxon>Actinomycetes</taxon>
        <taxon>Pseudonocardiales</taxon>
        <taxon>Pseudonocardiaceae</taxon>
    </lineage>
</organism>
<dbReference type="RefSeq" id="WP_075132213.1">
    <property type="nucleotide sequence ID" value="NZ_MSIF01000003.1"/>
</dbReference>
<dbReference type="EMBL" id="MSIF01000003">
    <property type="protein sequence ID" value="OLF12025.1"/>
    <property type="molecule type" value="Genomic_DNA"/>
</dbReference>
<gene>
    <name evidence="3" type="ORF">BLA60_08320</name>
</gene>
<feature type="transmembrane region" description="Helical" evidence="2">
    <location>
        <begin position="50"/>
        <end position="74"/>
    </location>
</feature>
<dbReference type="AlphaFoldDB" id="A0A7Z1AZI4"/>
<accession>A0A7Z1AZI4</accession>
<evidence type="ECO:0000256" key="2">
    <source>
        <dbReference type="SAM" id="Phobius"/>
    </source>
</evidence>
<keyword evidence="2" id="KW-1133">Transmembrane helix</keyword>
<reference evidence="3 4" key="1">
    <citation type="submission" date="2016-12" db="EMBL/GenBank/DDBJ databases">
        <title>The draft genome sequence of Actinophytocola xinjiangensis.</title>
        <authorList>
            <person name="Wang W."/>
            <person name="Yuan L."/>
        </authorList>
    </citation>
    <scope>NUCLEOTIDE SEQUENCE [LARGE SCALE GENOMIC DNA]</scope>
    <source>
        <strain evidence="3 4">CGMCC 4.4663</strain>
    </source>
</reference>